<evidence type="ECO:0000259" key="8">
    <source>
        <dbReference type="PROSITE" id="PS50033"/>
    </source>
</evidence>
<dbReference type="GO" id="GO:0036503">
    <property type="term" value="P:ERAD pathway"/>
    <property type="evidence" value="ECO:0007669"/>
    <property type="project" value="TreeGrafter"/>
</dbReference>
<reference evidence="9" key="2">
    <citation type="submission" date="2023-06" db="EMBL/GenBank/DDBJ databases">
        <authorList>
            <consortium name="Lawrence Berkeley National Laboratory"/>
            <person name="Haridas S."/>
            <person name="Hensen N."/>
            <person name="Bonometti L."/>
            <person name="Westerberg I."/>
            <person name="Brannstrom I.O."/>
            <person name="Guillou S."/>
            <person name="Cros-Aarteil S."/>
            <person name="Calhoun S."/>
            <person name="Kuo A."/>
            <person name="Mondo S."/>
            <person name="Pangilinan J."/>
            <person name="Riley R."/>
            <person name="Labutti K."/>
            <person name="Andreopoulos B."/>
            <person name="Lipzen A."/>
            <person name="Chen C."/>
            <person name="Yanf M."/>
            <person name="Daum C."/>
            <person name="Ng V."/>
            <person name="Clum A."/>
            <person name="Steindorff A."/>
            <person name="Ohm R."/>
            <person name="Martin F."/>
            <person name="Silar P."/>
            <person name="Natvig D."/>
            <person name="Lalanne C."/>
            <person name="Gautier V."/>
            <person name="Ament-Velasquez S.L."/>
            <person name="Kruys A."/>
            <person name="Hutchinson M.I."/>
            <person name="Powell A.J."/>
            <person name="Barry K."/>
            <person name="Miller A.N."/>
            <person name="Grigoriev I.V."/>
            <person name="Debuchy R."/>
            <person name="Gladieux P."/>
            <person name="Thoren M.H."/>
            <person name="Johannesson H."/>
        </authorList>
    </citation>
    <scope>NUCLEOTIDE SEQUENCE</scope>
    <source>
        <strain evidence="9">CBS 168.71</strain>
    </source>
</reference>
<evidence type="ECO:0000313" key="9">
    <source>
        <dbReference type="EMBL" id="KAK3298343.1"/>
    </source>
</evidence>
<keyword evidence="7" id="KW-0472">Membrane</keyword>
<evidence type="ECO:0000256" key="6">
    <source>
        <dbReference type="SAM" id="MobiDB-lite"/>
    </source>
</evidence>
<comment type="subcellular location">
    <subcellularLocation>
        <location evidence="1">Endoplasmic reticulum membrane</location>
        <topology evidence="1">Peripheral membrane protein</topology>
    </subcellularLocation>
</comment>
<dbReference type="Pfam" id="PF23187">
    <property type="entry name" value="UBX7_N"/>
    <property type="match status" value="1"/>
</dbReference>
<evidence type="ECO:0000256" key="5">
    <source>
        <dbReference type="ARBA" id="ARBA00046062"/>
    </source>
</evidence>
<feature type="compositionally biased region" description="Low complexity" evidence="6">
    <location>
        <begin position="132"/>
        <end position="148"/>
    </location>
</feature>
<feature type="region of interest" description="Disordered" evidence="6">
    <location>
        <begin position="189"/>
        <end position="237"/>
    </location>
</feature>
<feature type="region of interest" description="Disordered" evidence="6">
    <location>
        <begin position="430"/>
        <end position="490"/>
    </location>
</feature>
<dbReference type="PANTHER" id="PTHR46424:SF1">
    <property type="entry name" value="UBX DOMAIN-CONTAINING PROTEIN 4"/>
    <property type="match status" value="1"/>
</dbReference>
<evidence type="ECO:0000256" key="2">
    <source>
        <dbReference type="ARBA" id="ARBA00023230"/>
    </source>
</evidence>
<keyword evidence="10" id="KW-1185">Reference proteome</keyword>
<dbReference type="GO" id="GO:0005789">
    <property type="term" value="C:endoplasmic reticulum membrane"/>
    <property type="evidence" value="ECO:0007669"/>
    <property type="project" value="UniProtKB-SubCell"/>
</dbReference>
<dbReference type="CDD" id="cd01767">
    <property type="entry name" value="UBX"/>
    <property type="match status" value="1"/>
</dbReference>
<feature type="compositionally biased region" description="Polar residues" evidence="6">
    <location>
        <begin position="163"/>
        <end position="176"/>
    </location>
</feature>
<comment type="caution">
    <text evidence="9">The sequence shown here is derived from an EMBL/GenBank/DDBJ whole genome shotgun (WGS) entry which is preliminary data.</text>
</comment>
<dbReference type="RefSeq" id="XP_062661857.1">
    <property type="nucleotide sequence ID" value="XM_062808673.1"/>
</dbReference>
<dbReference type="InterPro" id="IPR001012">
    <property type="entry name" value="UBX_dom"/>
</dbReference>
<dbReference type="AlphaFoldDB" id="A0AAE0HKP7"/>
<dbReference type="Pfam" id="PF00789">
    <property type="entry name" value="UBX"/>
    <property type="match status" value="1"/>
</dbReference>
<organism evidence="9 10">
    <name type="scientific">Chaetomium fimeti</name>
    <dbReference type="NCBI Taxonomy" id="1854472"/>
    <lineage>
        <taxon>Eukaryota</taxon>
        <taxon>Fungi</taxon>
        <taxon>Dikarya</taxon>
        <taxon>Ascomycota</taxon>
        <taxon>Pezizomycotina</taxon>
        <taxon>Sordariomycetes</taxon>
        <taxon>Sordariomycetidae</taxon>
        <taxon>Sordariales</taxon>
        <taxon>Chaetomiaceae</taxon>
        <taxon>Chaetomium</taxon>
    </lineage>
</organism>
<comment type="function">
    <text evidence="5">Involved in endoplasmic reticulum-associated protein degradation (ERAD). Acts as a platform to recruit both UBQLN1 and VCP to the ER during ERAD.</text>
</comment>
<dbReference type="PANTHER" id="PTHR46424">
    <property type="entry name" value="UBX DOMAIN-CONTAINING PROTEIN 4"/>
    <property type="match status" value="1"/>
</dbReference>
<dbReference type="SUPFAM" id="SSF54236">
    <property type="entry name" value="Ubiquitin-like"/>
    <property type="match status" value="1"/>
</dbReference>
<evidence type="ECO:0000256" key="3">
    <source>
        <dbReference type="ARBA" id="ARBA00038812"/>
    </source>
</evidence>
<proteinExistence type="predicted"/>
<dbReference type="InterPro" id="IPR036249">
    <property type="entry name" value="Thioredoxin-like_sf"/>
</dbReference>
<feature type="region of interest" description="Disordered" evidence="6">
    <location>
        <begin position="113"/>
        <end position="176"/>
    </location>
</feature>
<feature type="compositionally biased region" description="Basic and acidic residues" evidence="6">
    <location>
        <begin position="189"/>
        <end position="209"/>
    </location>
</feature>
<evidence type="ECO:0000313" key="10">
    <source>
        <dbReference type="Proteomes" id="UP001278766"/>
    </source>
</evidence>
<gene>
    <name evidence="9" type="ORF">B0H64DRAFT_73039</name>
</gene>
<dbReference type="Proteomes" id="UP001278766">
    <property type="component" value="Unassembled WGS sequence"/>
</dbReference>
<reference evidence="9" key="1">
    <citation type="journal article" date="2023" name="Mol. Phylogenet. Evol.">
        <title>Genome-scale phylogeny and comparative genomics of the fungal order Sordariales.</title>
        <authorList>
            <person name="Hensen N."/>
            <person name="Bonometti L."/>
            <person name="Westerberg I."/>
            <person name="Brannstrom I.O."/>
            <person name="Guillou S."/>
            <person name="Cros-Aarteil S."/>
            <person name="Calhoun S."/>
            <person name="Haridas S."/>
            <person name="Kuo A."/>
            <person name="Mondo S."/>
            <person name="Pangilinan J."/>
            <person name="Riley R."/>
            <person name="LaButti K."/>
            <person name="Andreopoulos B."/>
            <person name="Lipzen A."/>
            <person name="Chen C."/>
            <person name="Yan M."/>
            <person name="Daum C."/>
            <person name="Ng V."/>
            <person name="Clum A."/>
            <person name="Steindorff A."/>
            <person name="Ohm R.A."/>
            <person name="Martin F."/>
            <person name="Silar P."/>
            <person name="Natvig D.O."/>
            <person name="Lalanne C."/>
            <person name="Gautier V."/>
            <person name="Ament-Velasquez S.L."/>
            <person name="Kruys A."/>
            <person name="Hutchinson M.I."/>
            <person name="Powell A.J."/>
            <person name="Barry K."/>
            <person name="Miller A.N."/>
            <person name="Grigoriev I.V."/>
            <person name="Debuchy R."/>
            <person name="Gladieux P."/>
            <person name="Hiltunen Thoren M."/>
            <person name="Johannesson H."/>
        </authorList>
    </citation>
    <scope>NUCLEOTIDE SEQUENCE</scope>
    <source>
        <strain evidence="9">CBS 168.71</strain>
    </source>
</reference>
<sequence length="490" mass="53160">MAFFQGTLQEGIAAALQQSKSVMCFVTDGKDESQTWELQYLLDEALRPMLESNAVSLRLEAGSQEEGFLKQLYPVPQKPTVVIIRDGQLKEYIAAGASREDFLRRMKAALTTTELTPDQPLPSQAAPPQPAATPAATPAAIPAPASLPNQPSHADESSSSSSGQATPPSTTNSRVQSMLTARAARVLEQKKKDEAEAKRQGAEKGKAKAEAGASVPKKTDEQSKHAAALKKKQREAREERERILKAIEDDKVARKVQKEEVAAARRLSMASEKPDLASFAPITQVLSSAGRLSEHCAIQARLFDGSTIRNRFSSSDTLSHVRKWVDENRGDNKEAYCFKVLLTPLPSKTIDVTEEDKSLQELELTPSSTLILLRVPKFRVAYSTSPRPAAGVPQGNIFQRLIAFFLAIITGFFSTVTAFFSTLLSTAGPSATPEASTSRATGSQSQAAADAARRRAGRIAGVDHTDGRRNDQQFYNGNSTNFEPRSDDGE</sequence>
<dbReference type="GeneID" id="87845621"/>
<protein>
    <recommendedName>
        <fullName evidence="4">UBX domain-containing protein 2</fullName>
    </recommendedName>
</protein>
<feature type="compositionally biased region" description="Polar residues" evidence="6">
    <location>
        <begin position="430"/>
        <end position="446"/>
    </location>
</feature>
<keyword evidence="7" id="KW-1133">Transmembrane helix</keyword>
<accession>A0AAE0HKP7</accession>
<dbReference type="SMART" id="SM00166">
    <property type="entry name" value="UBX"/>
    <property type="match status" value="1"/>
</dbReference>
<comment type="subunit">
    <text evidence="3">Directly interacts with VCP. Interacts with UBQLN1. Forms a complex with VCP and UBQLN1.</text>
</comment>
<dbReference type="PROSITE" id="PS50033">
    <property type="entry name" value="UBX"/>
    <property type="match status" value="1"/>
</dbReference>
<evidence type="ECO:0000256" key="1">
    <source>
        <dbReference type="ARBA" id="ARBA00004406"/>
    </source>
</evidence>
<evidence type="ECO:0000256" key="4">
    <source>
        <dbReference type="ARBA" id="ARBA00041575"/>
    </source>
</evidence>
<name>A0AAE0HKP7_9PEZI</name>
<dbReference type="GO" id="GO:0006986">
    <property type="term" value="P:response to unfolded protein"/>
    <property type="evidence" value="ECO:0007669"/>
    <property type="project" value="UniProtKB-KW"/>
</dbReference>
<feature type="domain" description="UBX" evidence="8">
    <location>
        <begin position="291"/>
        <end position="372"/>
    </location>
</feature>
<keyword evidence="2" id="KW-0834">Unfolded protein response</keyword>
<dbReference type="Gene3D" id="3.40.30.10">
    <property type="entry name" value="Glutaredoxin"/>
    <property type="match status" value="1"/>
</dbReference>
<feature type="transmembrane region" description="Helical" evidence="7">
    <location>
        <begin position="401"/>
        <end position="424"/>
    </location>
</feature>
<feature type="compositionally biased region" description="Basic and acidic residues" evidence="6">
    <location>
        <begin position="461"/>
        <end position="471"/>
    </location>
</feature>
<evidence type="ECO:0000256" key="7">
    <source>
        <dbReference type="SAM" id="Phobius"/>
    </source>
</evidence>
<dbReference type="SUPFAM" id="SSF52833">
    <property type="entry name" value="Thioredoxin-like"/>
    <property type="match status" value="1"/>
</dbReference>
<dbReference type="Gene3D" id="3.10.20.90">
    <property type="entry name" value="Phosphatidylinositol 3-kinase Catalytic Subunit, Chain A, domain 1"/>
    <property type="match status" value="1"/>
</dbReference>
<feature type="compositionally biased region" description="Polar residues" evidence="6">
    <location>
        <begin position="472"/>
        <end position="483"/>
    </location>
</feature>
<dbReference type="InterPro" id="IPR029071">
    <property type="entry name" value="Ubiquitin-like_domsf"/>
</dbReference>
<keyword evidence="7" id="KW-0812">Transmembrane</keyword>
<dbReference type="EMBL" id="JAUEPN010000002">
    <property type="protein sequence ID" value="KAK3298343.1"/>
    <property type="molecule type" value="Genomic_DNA"/>
</dbReference>